<dbReference type="InterPro" id="IPR003599">
    <property type="entry name" value="Ig_sub"/>
</dbReference>
<keyword evidence="16" id="KW-1185">Reference proteome</keyword>
<dbReference type="Pfam" id="PF07679">
    <property type="entry name" value="I-set"/>
    <property type="match status" value="3"/>
</dbReference>
<sequence>MMNQSTPIMRLAFLLLLLVYSTDGKMDIVMKSPDVQVGAELLLLCKAGGEGDITWQKDGEEIDDEDIVVKVDESTSKISKKATIQDAGRYSCHCDFDSGHQDSISKKVYVYDGPSFGSTKVHHEFLEGTDVKVPCLVTGQPEVDVYWLRNEQPISSNDGRRVRKMSDNTLFIGKVERGDAGTYMCQAQIRGRPINKELPVSVMVNAPPTVHLKEEEKKVIAGPETNVSLYCLADGLPKPYINWTLPVAFDPSHHHFNSDRSQLTIQSVVRADYGEYVCTATNKISENSATIMLHVFEAPGVFVSVDKVNVSGGEGVSVSCNVSGHPQPELHWLNKQNGQTLDATSGRVRVIDGVLAIDEVVPSDGGLYSCVAVSPSGNASRDSAIYTVPGPPHYLSASPGPASVFFSLKTLPISGGTPITSFVLQWKQDTAEQWEHVIIPLSGALAVTKLKPYTLYQVRLAAMNMVGQGHFSVTESVRTNGIREPDSPVVSTDEMKIEGNSFSVPLKQKDEGGSPLQHFSVRYRQDKEGSEWTEMQLQSDADSITLQDLTFGSGYELEITAVNTNGSSVPATFNFTIAEKPVSGTSMTKGSVVGIVMLIFLVIFLVVDATCCYRNRCGLLNAIAVKVFGKNVPGLKMVEDGEGTTKGEVKLKGIATPRGSIQQAQTLSKEGQLTEVTCDKAPLTKHEKTHIPTHDA</sequence>
<evidence type="ECO:0000256" key="5">
    <source>
        <dbReference type="ARBA" id="ARBA00022889"/>
    </source>
</evidence>
<feature type="signal peptide" evidence="12">
    <location>
        <begin position="1"/>
        <end position="24"/>
    </location>
</feature>
<dbReference type="InterPro" id="IPR050958">
    <property type="entry name" value="Cell_Adh-Cytoskel_Orgn"/>
</dbReference>
<keyword evidence="9" id="KW-0325">Glycoprotein</keyword>
<dbReference type="InterPro" id="IPR009138">
    <property type="entry name" value="Neural_cell_adh"/>
</dbReference>
<reference evidence="15" key="1">
    <citation type="submission" date="2021-05" db="EMBL/GenBank/DDBJ databases">
        <authorList>
            <person name="Tigano A."/>
        </authorList>
    </citation>
    <scope>NUCLEOTIDE SEQUENCE</scope>
</reference>
<comment type="subcellular location">
    <subcellularLocation>
        <location evidence="1">Membrane</location>
        <topology evidence="1">Single-pass membrane protein</topology>
    </subcellularLocation>
</comment>
<gene>
    <name evidence="15" type="ORF">MMEN_LOCUS19922</name>
</gene>
<evidence type="ECO:0000256" key="1">
    <source>
        <dbReference type="ARBA" id="ARBA00004167"/>
    </source>
</evidence>
<dbReference type="GO" id="GO:0005886">
    <property type="term" value="C:plasma membrane"/>
    <property type="evidence" value="ECO:0007669"/>
    <property type="project" value="TreeGrafter"/>
</dbReference>
<feature type="transmembrane region" description="Helical" evidence="11">
    <location>
        <begin position="592"/>
        <end position="613"/>
    </location>
</feature>
<keyword evidence="7 11" id="KW-0472">Membrane</keyword>
<feature type="domain" description="Fibronectin type-III" evidence="14">
    <location>
        <begin position="484"/>
        <end position="582"/>
    </location>
</feature>
<dbReference type="Pfam" id="PF00041">
    <property type="entry name" value="fn3"/>
    <property type="match status" value="1"/>
</dbReference>
<feature type="chain" id="PRO_5035773411" evidence="12">
    <location>
        <begin position="25"/>
        <end position="696"/>
    </location>
</feature>
<dbReference type="InterPro" id="IPR003598">
    <property type="entry name" value="Ig_sub2"/>
</dbReference>
<dbReference type="PROSITE" id="PS50835">
    <property type="entry name" value="IG_LIKE"/>
    <property type="match status" value="4"/>
</dbReference>
<evidence type="ECO:0000256" key="7">
    <source>
        <dbReference type="ARBA" id="ARBA00023136"/>
    </source>
</evidence>
<evidence type="ECO:0000259" key="13">
    <source>
        <dbReference type="PROSITE" id="PS50835"/>
    </source>
</evidence>
<dbReference type="SMART" id="SM00409">
    <property type="entry name" value="IG"/>
    <property type="match status" value="4"/>
</dbReference>
<feature type="domain" description="Ig-like" evidence="13">
    <location>
        <begin position="208"/>
        <end position="290"/>
    </location>
</feature>
<evidence type="ECO:0000256" key="3">
    <source>
        <dbReference type="ARBA" id="ARBA00022729"/>
    </source>
</evidence>
<dbReference type="OrthoDB" id="504170at2759"/>
<evidence type="ECO:0000259" key="14">
    <source>
        <dbReference type="PROSITE" id="PS50853"/>
    </source>
</evidence>
<feature type="domain" description="Ig-like" evidence="13">
    <location>
        <begin position="299"/>
        <end position="387"/>
    </location>
</feature>
<evidence type="ECO:0000313" key="16">
    <source>
        <dbReference type="Proteomes" id="UP000677803"/>
    </source>
</evidence>
<dbReference type="PANTHER" id="PTHR45080">
    <property type="entry name" value="CONTACTIN 5"/>
    <property type="match status" value="1"/>
</dbReference>
<evidence type="ECO:0000256" key="9">
    <source>
        <dbReference type="ARBA" id="ARBA00023180"/>
    </source>
</evidence>
<dbReference type="InterPro" id="IPR013098">
    <property type="entry name" value="Ig_I-set"/>
</dbReference>
<feature type="domain" description="Fibronectin type-III" evidence="14">
    <location>
        <begin position="388"/>
        <end position="482"/>
    </location>
</feature>
<dbReference type="InterPro" id="IPR007110">
    <property type="entry name" value="Ig-like_dom"/>
</dbReference>
<dbReference type="InterPro" id="IPR056754">
    <property type="entry name" value="DSCAM/DSCAML_C"/>
</dbReference>
<dbReference type="InterPro" id="IPR036116">
    <property type="entry name" value="FN3_sf"/>
</dbReference>
<evidence type="ECO:0000256" key="8">
    <source>
        <dbReference type="ARBA" id="ARBA00023157"/>
    </source>
</evidence>
<dbReference type="AlphaFoldDB" id="A0A8S4BPB1"/>
<proteinExistence type="predicted"/>
<dbReference type="GO" id="GO:0008046">
    <property type="term" value="F:axon guidance receptor activity"/>
    <property type="evidence" value="ECO:0007669"/>
    <property type="project" value="TreeGrafter"/>
</dbReference>
<keyword evidence="4" id="KW-0677">Repeat</keyword>
<organism evidence="15 16">
    <name type="scientific">Menidia menidia</name>
    <name type="common">Atlantic silverside</name>
    <dbReference type="NCBI Taxonomy" id="238744"/>
    <lineage>
        <taxon>Eukaryota</taxon>
        <taxon>Metazoa</taxon>
        <taxon>Chordata</taxon>
        <taxon>Craniata</taxon>
        <taxon>Vertebrata</taxon>
        <taxon>Euteleostomi</taxon>
        <taxon>Actinopterygii</taxon>
        <taxon>Neopterygii</taxon>
        <taxon>Teleostei</taxon>
        <taxon>Neoteleostei</taxon>
        <taxon>Acanthomorphata</taxon>
        <taxon>Ovalentaria</taxon>
        <taxon>Atherinomorphae</taxon>
        <taxon>Atheriniformes</taxon>
        <taxon>Atherinopsidae</taxon>
        <taxon>Menidiinae</taxon>
        <taxon>Menidia</taxon>
    </lineage>
</organism>
<dbReference type="GO" id="GO:0050808">
    <property type="term" value="P:synapse organization"/>
    <property type="evidence" value="ECO:0007669"/>
    <property type="project" value="TreeGrafter"/>
</dbReference>
<protein>
    <submittedName>
        <fullName evidence="15">(Atlantic silverside) hypothetical protein</fullName>
    </submittedName>
</protein>
<dbReference type="SMART" id="SM00408">
    <property type="entry name" value="IGc2"/>
    <property type="match status" value="4"/>
</dbReference>
<dbReference type="InterPro" id="IPR003961">
    <property type="entry name" value="FN3_dom"/>
</dbReference>
<dbReference type="CDD" id="cd00063">
    <property type="entry name" value="FN3"/>
    <property type="match status" value="2"/>
</dbReference>
<evidence type="ECO:0000256" key="11">
    <source>
        <dbReference type="SAM" id="Phobius"/>
    </source>
</evidence>
<evidence type="ECO:0000313" key="15">
    <source>
        <dbReference type="EMBL" id="CAG6015931.1"/>
    </source>
</evidence>
<keyword evidence="6 11" id="KW-1133">Transmembrane helix</keyword>
<dbReference type="FunFam" id="2.60.40.10:FF:000032">
    <property type="entry name" value="palladin isoform X1"/>
    <property type="match status" value="1"/>
</dbReference>
<dbReference type="InterPro" id="IPR013783">
    <property type="entry name" value="Ig-like_fold"/>
</dbReference>
<keyword evidence="5" id="KW-0130">Cell adhesion</keyword>
<feature type="domain" description="Ig-like" evidence="13">
    <location>
        <begin position="114"/>
        <end position="201"/>
    </location>
</feature>
<keyword evidence="10" id="KW-0393">Immunoglobulin domain</keyword>
<keyword evidence="8" id="KW-1015">Disulfide bond</keyword>
<keyword evidence="2 11" id="KW-0812">Transmembrane</keyword>
<dbReference type="FunFam" id="2.60.40.10:FF:001932">
    <property type="entry name" value="Neural cell adhesion molecule 1a"/>
    <property type="match status" value="1"/>
</dbReference>
<evidence type="ECO:0000256" key="10">
    <source>
        <dbReference type="ARBA" id="ARBA00023319"/>
    </source>
</evidence>
<evidence type="ECO:0000256" key="12">
    <source>
        <dbReference type="SAM" id="SignalP"/>
    </source>
</evidence>
<dbReference type="Gene3D" id="2.60.40.10">
    <property type="entry name" value="Immunoglobulins"/>
    <property type="match status" value="6"/>
</dbReference>
<dbReference type="Pfam" id="PF25059">
    <property type="entry name" value="FN3_DSCAM-DSCAML_C"/>
    <property type="match status" value="1"/>
</dbReference>
<dbReference type="PROSITE" id="PS50853">
    <property type="entry name" value="FN3"/>
    <property type="match status" value="2"/>
</dbReference>
<dbReference type="Pfam" id="PF13927">
    <property type="entry name" value="Ig_3"/>
    <property type="match status" value="1"/>
</dbReference>
<dbReference type="PANTHER" id="PTHR45080:SF29">
    <property type="entry name" value="NEURAL CELL ADHESION MOLECULE 1-LIKE ISOFORM X1"/>
    <property type="match status" value="1"/>
</dbReference>
<dbReference type="InterPro" id="IPR036179">
    <property type="entry name" value="Ig-like_dom_sf"/>
</dbReference>
<dbReference type="CDD" id="cd00096">
    <property type="entry name" value="Ig"/>
    <property type="match status" value="1"/>
</dbReference>
<evidence type="ECO:0000256" key="2">
    <source>
        <dbReference type="ARBA" id="ARBA00022692"/>
    </source>
</evidence>
<dbReference type="GO" id="GO:0030424">
    <property type="term" value="C:axon"/>
    <property type="evidence" value="ECO:0007669"/>
    <property type="project" value="TreeGrafter"/>
</dbReference>
<dbReference type="SUPFAM" id="SSF49265">
    <property type="entry name" value="Fibronectin type III"/>
    <property type="match status" value="1"/>
</dbReference>
<feature type="domain" description="Ig-like" evidence="13">
    <location>
        <begin position="7"/>
        <end position="105"/>
    </location>
</feature>
<dbReference type="SMART" id="SM00060">
    <property type="entry name" value="FN3"/>
    <property type="match status" value="2"/>
</dbReference>
<dbReference type="SUPFAM" id="SSF48726">
    <property type="entry name" value="Immunoglobulin"/>
    <property type="match status" value="4"/>
</dbReference>
<name>A0A8S4BPB1_9TELE</name>
<keyword evidence="3 12" id="KW-0732">Signal</keyword>
<dbReference type="Proteomes" id="UP000677803">
    <property type="component" value="Unassembled WGS sequence"/>
</dbReference>
<dbReference type="GO" id="GO:0007156">
    <property type="term" value="P:homophilic cell adhesion via plasma membrane adhesion molecules"/>
    <property type="evidence" value="ECO:0007669"/>
    <property type="project" value="TreeGrafter"/>
</dbReference>
<accession>A0A8S4BPB1</accession>
<evidence type="ECO:0000256" key="4">
    <source>
        <dbReference type="ARBA" id="ARBA00022737"/>
    </source>
</evidence>
<dbReference type="PRINTS" id="PR01838">
    <property type="entry name" value="NCAMFAMILY"/>
</dbReference>
<comment type="caution">
    <text evidence="15">The sequence shown here is derived from an EMBL/GenBank/DDBJ whole genome shotgun (WGS) entry which is preliminary data.</text>
</comment>
<dbReference type="EMBL" id="CAJRST010038888">
    <property type="protein sequence ID" value="CAG6015931.1"/>
    <property type="molecule type" value="Genomic_DNA"/>
</dbReference>
<dbReference type="GO" id="GO:0043025">
    <property type="term" value="C:neuronal cell body"/>
    <property type="evidence" value="ECO:0007669"/>
    <property type="project" value="TreeGrafter"/>
</dbReference>
<evidence type="ECO:0000256" key="6">
    <source>
        <dbReference type="ARBA" id="ARBA00022989"/>
    </source>
</evidence>